<dbReference type="Proteomes" id="UP001237642">
    <property type="component" value="Unassembled WGS sequence"/>
</dbReference>
<reference evidence="2" key="1">
    <citation type="submission" date="2023-02" db="EMBL/GenBank/DDBJ databases">
        <title>Genome of toxic invasive species Heracleum sosnowskyi carries increased number of genes despite the absence of recent whole-genome duplications.</title>
        <authorList>
            <person name="Schelkunov M."/>
            <person name="Shtratnikova V."/>
            <person name="Makarenko M."/>
            <person name="Klepikova A."/>
            <person name="Omelchenko D."/>
            <person name="Novikova G."/>
            <person name="Obukhova E."/>
            <person name="Bogdanov V."/>
            <person name="Penin A."/>
            <person name="Logacheva M."/>
        </authorList>
    </citation>
    <scope>NUCLEOTIDE SEQUENCE</scope>
    <source>
        <strain evidence="2">Hsosn_3</strain>
        <tissue evidence="2">Leaf</tissue>
    </source>
</reference>
<evidence type="ECO:0000313" key="3">
    <source>
        <dbReference type="Proteomes" id="UP001237642"/>
    </source>
</evidence>
<evidence type="ECO:0000313" key="2">
    <source>
        <dbReference type="EMBL" id="KAK1385247.1"/>
    </source>
</evidence>
<dbReference type="AlphaFoldDB" id="A0AAD8MUE2"/>
<evidence type="ECO:0000256" key="1">
    <source>
        <dbReference type="SAM" id="MobiDB-lite"/>
    </source>
</evidence>
<reference evidence="2" key="2">
    <citation type="submission" date="2023-05" db="EMBL/GenBank/DDBJ databases">
        <authorList>
            <person name="Schelkunov M.I."/>
        </authorList>
    </citation>
    <scope>NUCLEOTIDE SEQUENCE</scope>
    <source>
        <strain evidence="2">Hsosn_3</strain>
        <tissue evidence="2">Leaf</tissue>
    </source>
</reference>
<comment type="caution">
    <text evidence="2">The sequence shown here is derived from an EMBL/GenBank/DDBJ whole genome shotgun (WGS) entry which is preliminary data.</text>
</comment>
<name>A0AAD8MUE2_9APIA</name>
<protein>
    <submittedName>
        <fullName evidence="2">Uncharacterized protein</fullName>
    </submittedName>
</protein>
<gene>
    <name evidence="2" type="ORF">POM88_022982</name>
</gene>
<keyword evidence="3" id="KW-1185">Reference proteome</keyword>
<sequence length="143" mass="16082">MSFSIPSFIKKSNKNVSKKEQVDVDLEEETPLSTFKTNLTSVEKSIPSRKRSPQKTSGSRSSKRLRGDLGRSPSDVTTFLDSIKERTPQPSIREWDKISMEEAVDTISLANTQSLFLHLKFGREIAEAAKGDLKVREELVGLR</sequence>
<feature type="region of interest" description="Disordered" evidence="1">
    <location>
        <begin position="37"/>
        <end position="87"/>
    </location>
</feature>
<organism evidence="2 3">
    <name type="scientific">Heracleum sosnowskyi</name>
    <dbReference type="NCBI Taxonomy" id="360622"/>
    <lineage>
        <taxon>Eukaryota</taxon>
        <taxon>Viridiplantae</taxon>
        <taxon>Streptophyta</taxon>
        <taxon>Embryophyta</taxon>
        <taxon>Tracheophyta</taxon>
        <taxon>Spermatophyta</taxon>
        <taxon>Magnoliopsida</taxon>
        <taxon>eudicotyledons</taxon>
        <taxon>Gunneridae</taxon>
        <taxon>Pentapetalae</taxon>
        <taxon>asterids</taxon>
        <taxon>campanulids</taxon>
        <taxon>Apiales</taxon>
        <taxon>Apiaceae</taxon>
        <taxon>Apioideae</taxon>
        <taxon>apioid superclade</taxon>
        <taxon>Tordylieae</taxon>
        <taxon>Tordyliinae</taxon>
        <taxon>Heracleum</taxon>
    </lineage>
</organism>
<dbReference type="EMBL" id="JAUIZM010000005">
    <property type="protein sequence ID" value="KAK1385247.1"/>
    <property type="molecule type" value="Genomic_DNA"/>
</dbReference>
<proteinExistence type="predicted"/>
<accession>A0AAD8MUE2</accession>